<feature type="transmembrane region" description="Helical" evidence="7">
    <location>
        <begin position="7"/>
        <end position="28"/>
    </location>
</feature>
<dbReference type="PANTHER" id="PTHR21208:SF1">
    <property type="entry name" value="ADP-DEPENDENT GLUCOKINASE"/>
    <property type="match status" value="1"/>
</dbReference>
<keyword evidence="1" id="KW-0963">Cytoplasm</keyword>
<dbReference type="InterPro" id="IPR007666">
    <property type="entry name" value="ADP_PFK/GK"/>
</dbReference>
<dbReference type="EMBL" id="LR899010">
    <property type="protein sequence ID" value="CAD7080845.1"/>
    <property type="molecule type" value="Genomic_DNA"/>
</dbReference>
<proteinExistence type="predicted"/>
<dbReference type="PANTHER" id="PTHR21208">
    <property type="entry name" value="ADP-DEPENDENT GLUCOKINASE"/>
    <property type="match status" value="1"/>
</dbReference>
<dbReference type="SUPFAM" id="SSF53613">
    <property type="entry name" value="Ribokinase-like"/>
    <property type="match status" value="1"/>
</dbReference>
<keyword evidence="3" id="KW-0479">Metal-binding</keyword>
<evidence type="ECO:0000313" key="8">
    <source>
        <dbReference type="EMBL" id="CAD7080845.1"/>
    </source>
</evidence>
<evidence type="ECO:0000256" key="7">
    <source>
        <dbReference type="SAM" id="Phobius"/>
    </source>
</evidence>
<keyword evidence="6" id="KW-0324">Glycolysis</keyword>
<keyword evidence="5" id="KW-0460">Magnesium</keyword>
<evidence type="ECO:0000256" key="3">
    <source>
        <dbReference type="ARBA" id="ARBA00022723"/>
    </source>
</evidence>
<organism evidence="8 9">
    <name type="scientific">Hermetia illucens</name>
    <name type="common">Black soldier fly</name>
    <dbReference type="NCBI Taxonomy" id="343691"/>
    <lineage>
        <taxon>Eukaryota</taxon>
        <taxon>Metazoa</taxon>
        <taxon>Ecdysozoa</taxon>
        <taxon>Arthropoda</taxon>
        <taxon>Hexapoda</taxon>
        <taxon>Insecta</taxon>
        <taxon>Pterygota</taxon>
        <taxon>Neoptera</taxon>
        <taxon>Endopterygota</taxon>
        <taxon>Diptera</taxon>
        <taxon>Brachycera</taxon>
        <taxon>Stratiomyomorpha</taxon>
        <taxon>Stratiomyidae</taxon>
        <taxon>Hermetiinae</taxon>
        <taxon>Hermetia</taxon>
    </lineage>
</organism>
<name>A0A7R8UHL7_HERIL</name>
<dbReference type="GO" id="GO:0006006">
    <property type="term" value="P:glucose metabolic process"/>
    <property type="evidence" value="ECO:0007669"/>
    <property type="project" value="TreeGrafter"/>
</dbReference>
<keyword evidence="7" id="KW-0812">Transmembrane</keyword>
<dbReference type="InParanoid" id="A0A7R8UHL7"/>
<reference evidence="8 9" key="1">
    <citation type="submission" date="2020-11" db="EMBL/GenBank/DDBJ databases">
        <authorList>
            <person name="Wallbank WR R."/>
            <person name="Pardo Diaz C."/>
            <person name="Kozak K."/>
            <person name="Martin S."/>
            <person name="Jiggins C."/>
            <person name="Moest M."/>
            <person name="Warren A I."/>
            <person name="Generalovic N T."/>
            <person name="Byers J.R.P. K."/>
            <person name="Montejo-Kovacevich G."/>
            <person name="Yen C E."/>
        </authorList>
    </citation>
    <scope>NUCLEOTIDE SEQUENCE [LARGE SCALE GENOMIC DNA]</scope>
</reference>
<dbReference type="GO" id="GO:0005783">
    <property type="term" value="C:endoplasmic reticulum"/>
    <property type="evidence" value="ECO:0007669"/>
    <property type="project" value="TreeGrafter"/>
</dbReference>
<dbReference type="GO" id="GO:0043843">
    <property type="term" value="F:ADP-specific glucokinase activity"/>
    <property type="evidence" value="ECO:0007669"/>
    <property type="project" value="TreeGrafter"/>
</dbReference>
<dbReference type="PROSITE" id="PS51255">
    <property type="entry name" value="ADPK"/>
    <property type="match status" value="1"/>
</dbReference>
<dbReference type="GO" id="GO:0046872">
    <property type="term" value="F:metal ion binding"/>
    <property type="evidence" value="ECO:0007669"/>
    <property type="project" value="UniProtKB-KW"/>
</dbReference>
<gene>
    <name evidence="8" type="ORF">HERILL_LOCUS3981</name>
</gene>
<keyword evidence="7" id="KW-1133">Transmembrane helix</keyword>
<keyword evidence="2" id="KW-0808">Transferase</keyword>
<keyword evidence="9" id="KW-1185">Reference proteome</keyword>
<sequence length="213" mass="24527">MTSLKCISVMTTCSVFGALLAIIFEALWTLNQLNTVTLILTGLLALENVHRGGNNEGYEKPENHMTLEYKTGEMWGPFTAPRANRFIVHNDHRNPFLRAVEWLEDALKNFQPRLLIVSGIQMMDTFKFEPGVREARIEKVKEQMITQPRNTLIHFEMASYFGKDVLSLIEKNILPYTDSIGMNEEEVANLNQKLSKDPQWDQQRNQTLAWLTL</sequence>
<protein>
    <submittedName>
        <fullName evidence="8">Uncharacterized protein</fullName>
    </submittedName>
</protein>
<keyword evidence="4" id="KW-0418">Kinase</keyword>
<evidence type="ECO:0000256" key="6">
    <source>
        <dbReference type="ARBA" id="ARBA00023152"/>
    </source>
</evidence>
<evidence type="ECO:0000313" key="9">
    <source>
        <dbReference type="Proteomes" id="UP000594454"/>
    </source>
</evidence>
<evidence type="ECO:0000256" key="4">
    <source>
        <dbReference type="ARBA" id="ARBA00022777"/>
    </source>
</evidence>
<dbReference type="Pfam" id="PF04587">
    <property type="entry name" value="ADP_PFK_GK"/>
    <property type="match status" value="1"/>
</dbReference>
<evidence type="ECO:0000256" key="1">
    <source>
        <dbReference type="ARBA" id="ARBA00022490"/>
    </source>
</evidence>
<keyword evidence="7" id="KW-0472">Membrane</keyword>
<accession>A0A7R8UHL7</accession>
<dbReference type="Gene3D" id="3.40.1190.20">
    <property type="match status" value="1"/>
</dbReference>
<dbReference type="Proteomes" id="UP000594454">
    <property type="component" value="Chromosome 2"/>
</dbReference>
<dbReference type="InterPro" id="IPR029056">
    <property type="entry name" value="Ribokinase-like"/>
</dbReference>
<evidence type="ECO:0000256" key="2">
    <source>
        <dbReference type="ARBA" id="ARBA00022679"/>
    </source>
</evidence>
<evidence type="ECO:0000256" key="5">
    <source>
        <dbReference type="ARBA" id="ARBA00022842"/>
    </source>
</evidence>
<dbReference type="OrthoDB" id="5847021at2759"/>
<dbReference type="GO" id="GO:0006096">
    <property type="term" value="P:glycolytic process"/>
    <property type="evidence" value="ECO:0007669"/>
    <property type="project" value="UniProtKB-KW"/>
</dbReference>
<dbReference type="AlphaFoldDB" id="A0A7R8UHL7"/>